<accession>A0ACC0B1C5</accession>
<evidence type="ECO:0000313" key="2">
    <source>
        <dbReference type="Proteomes" id="UP001060085"/>
    </source>
</evidence>
<gene>
    <name evidence="1" type="ORF">M9H77_16281</name>
</gene>
<dbReference type="EMBL" id="CM044704">
    <property type="protein sequence ID" value="KAI5666428.1"/>
    <property type="molecule type" value="Genomic_DNA"/>
</dbReference>
<name>A0ACC0B1C5_CATRO</name>
<evidence type="ECO:0000313" key="1">
    <source>
        <dbReference type="EMBL" id="KAI5666428.1"/>
    </source>
</evidence>
<dbReference type="Proteomes" id="UP001060085">
    <property type="component" value="Linkage Group LG04"/>
</dbReference>
<keyword evidence="2" id="KW-1185">Reference proteome</keyword>
<sequence>MWYQTKALFEEEFQSLFSSCSRQSFDFTCQFLLEIDHSIPSLVNVISNVARLLWLFEGTDWRTDTFKGGANGMTWYKHENMESFQGSVTSFQESITRSRVRKIEEET</sequence>
<protein>
    <submittedName>
        <fullName evidence="1">Uncharacterized protein</fullName>
    </submittedName>
</protein>
<comment type="caution">
    <text evidence="1">The sequence shown here is derived from an EMBL/GenBank/DDBJ whole genome shotgun (WGS) entry which is preliminary data.</text>
</comment>
<proteinExistence type="predicted"/>
<organism evidence="1 2">
    <name type="scientific">Catharanthus roseus</name>
    <name type="common">Madagascar periwinkle</name>
    <name type="synonym">Vinca rosea</name>
    <dbReference type="NCBI Taxonomy" id="4058"/>
    <lineage>
        <taxon>Eukaryota</taxon>
        <taxon>Viridiplantae</taxon>
        <taxon>Streptophyta</taxon>
        <taxon>Embryophyta</taxon>
        <taxon>Tracheophyta</taxon>
        <taxon>Spermatophyta</taxon>
        <taxon>Magnoliopsida</taxon>
        <taxon>eudicotyledons</taxon>
        <taxon>Gunneridae</taxon>
        <taxon>Pentapetalae</taxon>
        <taxon>asterids</taxon>
        <taxon>lamiids</taxon>
        <taxon>Gentianales</taxon>
        <taxon>Apocynaceae</taxon>
        <taxon>Rauvolfioideae</taxon>
        <taxon>Vinceae</taxon>
        <taxon>Catharanthinae</taxon>
        <taxon>Catharanthus</taxon>
    </lineage>
</organism>
<reference evidence="2" key="1">
    <citation type="journal article" date="2023" name="Nat. Plants">
        <title>Single-cell RNA sequencing provides a high-resolution roadmap for understanding the multicellular compartmentation of specialized metabolism.</title>
        <authorList>
            <person name="Sun S."/>
            <person name="Shen X."/>
            <person name="Li Y."/>
            <person name="Li Y."/>
            <person name="Wang S."/>
            <person name="Li R."/>
            <person name="Zhang H."/>
            <person name="Shen G."/>
            <person name="Guo B."/>
            <person name="Wei J."/>
            <person name="Xu J."/>
            <person name="St-Pierre B."/>
            <person name="Chen S."/>
            <person name="Sun C."/>
        </authorList>
    </citation>
    <scope>NUCLEOTIDE SEQUENCE [LARGE SCALE GENOMIC DNA]</scope>
</reference>